<dbReference type="RefSeq" id="XP_038741864.1">
    <property type="nucleotide sequence ID" value="XM_038892944.1"/>
</dbReference>
<name>A0A9P6HX07_9PEZI</name>
<proteinExistence type="inferred from homology"/>
<keyword evidence="10" id="KW-1185">Reference proteome</keyword>
<evidence type="ECO:0000256" key="6">
    <source>
        <dbReference type="PIRSR" id="PIRSR602401-1"/>
    </source>
</evidence>
<dbReference type="PRINTS" id="PR00463">
    <property type="entry name" value="EP450I"/>
</dbReference>
<evidence type="ECO:0000256" key="4">
    <source>
        <dbReference type="ARBA" id="ARBA00022723"/>
    </source>
</evidence>
<dbReference type="InterPro" id="IPR050121">
    <property type="entry name" value="Cytochrome_P450_monoxygenase"/>
</dbReference>
<dbReference type="PROSITE" id="PS50297">
    <property type="entry name" value="ANK_REP_REGION"/>
    <property type="match status" value="1"/>
</dbReference>
<dbReference type="PANTHER" id="PTHR24305">
    <property type="entry name" value="CYTOCHROME P450"/>
    <property type="match status" value="1"/>
</dbReference>
<dbReference type="PROSITE" id="PS50088">
    <property type="entry name" value="ANK_REPEAT"/>
    <property type="match status" value="2"/>
</dbReference>
<comment type="cofactor">
    <cofactor evidence="1 6">
        <name>heme</name>
        <dbReference type="ChEBI" id="CHEBI:30413"/>
    </cofactor>
</comment>
<sequence>MSAEEMKTPAAYVGIDKTCGRPPLTWPQLASGCMISSTHGSINWIKDLAGSAVDVRDITPMVHDCREICPVYKEAYGTRMTALQWASFYHHADAVELLLDRGANPNIRTGPWVPSDTYNPMWCVLERRMFAQQNSLNRFWTTMNPFVKAQVKCLVENGTNTLYYVLEQPTIYGGRCIRAPRGEKRYRRTKNASLCVAKRLVEAGVSLITKTSLRLHALHQASSTLDHEMAAYILSLEPVGGKTDPDVRDKLGNTALHHVAMYIESQILLGAPDRREKVERIVQLLLSHGADINAVNSAGYTPLRLCLPNPYDMSFECRLQRYPMVATFVERGAVIPYGLERGRPVVRVSPNELSFATVESWKAIYGHRTAGASTPVKSEFYDIYGAGFASLCIGSERDPHRHAQMRKMLSAAFSSKNLLDQEDIISQAVDLFVQRLGADGAREGGLNMTKWFEMVAFDSLGEMAFGESFHSVRDVVKNYEQGSISKEEMTAHVSTLTIAGGETTATFLAAATYYLLRNPVFLSRLQQEIRTRFSSYDEIIATAARQLPYLQAVINEGLRVYAPGSQGFPRLSTGMKVGDIYVPAGAEVFTHAWTLTHSEQYFSEPTKFKPERWLDLESTDVREASQPFSMGPRGCLGQNFAYMEINLILAKMLWKFDLELVNKSLDWERESQLHVMWWKPALMVHFKERAL</sequence>
<evidence type="ECO:0000256" key="3">
    <source>
        <dbReference type="ARBA" id="ARBA00022617"/>
    </source>
</evidence>
<accession>A0A9P6HX07</accession>
<keyword evidence="3 6" id="KW-0349">Heme</keyword>
<dbReference type="PANTHER" id="PTHR24305:SF210">
    <property type="entry name" value="CYTOCHROME P450 MONOOXYGENASE ASQL-RELATED"/>
    <property type="match status" value="1"/>
</dbReference>
<dbReference type="PRINTS" id="PR01415">
    <property type="entry name" value="ANKYRIN"/>
</dbReference>
<comment type="caution">
    <text evidence="9">The sequence shown here is derived from an EMBL/GenBank/DDBJ whole genome shotgun (WGS) entry which is preliminary data.</text>
</comment>
<dbReference type="InterPro" id="IPR036396">
    <property type="entry name" value="Cyt_P450_sf"/>
</dbReference>
<dbReference type="PROSITE" id="PS51257">
    <property type="entry name" value="PROKAR_LIPOPROTEIN"/>
    <property type="match status" value="1"/>
</dbReference>
<dbReference type="PROSITE" id="PS00086">
    <property type="entry name" value="CYTOCHROME_P450"/>
    <property type="match status" value="1"/>
</dbReference>
<keyword evidence="8" id="KW-0560">Oxidoreductase</keyword>
<dbReference type="InterPro" id="IPR017972">
    <property type="entry name" value="Cyt_P450_CS"/>
</dbReference>
<dbReference type="InterPro" id="IPR002401">
    <property type="entry name" value="Cyt_P450_E_grp-I"/>
</dbReference>
<dbReference type="OrthoDB" id="1470350at2759"/>
<dbReference type="InterPro" id="IPR036770">
    <property type="entry name" value="Ankyrin_rpt-contain_sf"/>
</dbReference>
<feature type="binding site" description="axial binding residue" evidence="6">
    <location>
        <position position="635"/>
    </location>
    <ligand>
        <name>heme</name>
        <dbReference type="ChEBI" id="CHEBI:30413"/>
    </ligand>
    <ligandPart>
        <name>Fe</name>
        <dbReference type="ChEBI" id="CHEBI:18248"/>
    </ligandPart>
</feature>
<evidence type="ECO:0000256" key="1">
    <source>
        <dbReference type="ARBA" id="ARBA00001971"/>
    </source>
</evidence>
<dbReference type="GO" id="GO:0005506">
    <property type="term" value="F:iron ion binding"/>
    <property type="evidence" value="ECO:0007669"/>
    <property type="project" value="InterPro"/>
</dbReference>
<dbReference type="GO" id="GO:0016705">
    <property type="term" value="F:oxidoreductase activity, acting on paired donors, with incorporation or reduction of molecular oxygen"/>
    <property type="evidence" value="ECO:0007669"/>
    <property type="project" value="InterPro"/>
</dbReference>
<keyword evidence="5 6" id="KW-0408">Iron</keyword>
<feature type="repeat" description="ANK" evidence="7">
    <location>
        <begin position="251"/>
        <end position="297"/>
    </location>
</feature>
<dbReference type="Pfam" id="PF00067">
    <property type="entry name" value="p450"/>
    <property type="match status" value="2"/>
</dbReference>
<dbReference type="SUPFAM" id="SSF48264">
    <property type="entry name" value="Cytochrome P450"/>
    <property type="match status" value="1"/>
</dbReference>
<dbReference type="Proteomes" id="UP000781932">
    <property type="component" value="Unassembled WGS sequence"/>
</dbReference>
<gene>
    <name evidence="9" type="ORF">CkaCkLH20_10230</name>
</gene>
<keyword evidence="7" id="KW-0040">ANK repeat</keyword>
<dbReference type="CDD" id="cd11058">
    <property type="entry name" value="CYP60B-like"/>
    <property type="match status" value="1"/>
</dbReference>
<evidence type="ECO:0000256" key="7">
    <source>
        <dbReference type="PROSITE-ProRule" id="PRU00023"/>
    </source>
</evidence>
<dbReference type="InterPro" id="IPR002110">
    <property type="entry name" value="Ankyrin_rpt"/>
</dbReference>
<keyword evidence="8" id="KW-0503">Monooxygenase</keyword>
<evidence type="ECO:0000313" key="10">
    <source>
        <dbReference type="Proteomes" id="UP000781932"/>
    </source>
</evidence>
<dbReference type="PRINTS" id="PR00385">
    <property type="entry name" value="P450"/>
</dbReference>
<dbReference type="EMBL" id="JAATWM020000038">
    <property type="protein sequence ID" value="KAF9872403.1"/>
    <property type="molecule type" value="Genomic_DNA"/>
</dbReference>
<evidence type="ECO:0000256" key="8">
    <source>
        <dbReference type="RuleBase" id="RU000461"/>
    </source>
</evidence>
<protein>
    <submittedName>
        <fullName evidence="9">Benzoate 4-monooxygenase cytochrome P450</fullName>
    </submittedName>
</protein>
<evidence type="ECO:0000313" key="9">
    <source>
        <dbReference type="EMBL" id="KAF9872403.1"/>
    </source>
</evidence>
<reference evidence="9" key="2">
    <citation type="submission" date="2020-11" db="EMBL/GenBank/DDBJ databases">
        <title>Whole genome sequencing of Colletotrichum sp.</title>
        <authorList>
            <person name="Li H."/>
        </authorList>
    </citation>
    <scope>NUCLEOTIDE SEQUENCE</scope>
    <source>
        <strain evidence="9">CkLH20</strain>
    </source>
</reference>
<dbReference type="Gene3D" id="1.25.40.20">
    <property type="entry name" value="Ankyrin repeat-containing domain"/>
    <property type="match status" value="2"/>
</dbReference>
<dbReference type="InterPro" id="IPR001128">
    <property type="entry name" value="Cyt_P450"/>
</dbReference>
<evidence type="ECO:0000256" key="2">
    <source>
        <dbReference type="ARBA" id="ARBA00010617"/>
    </source>
</evidence>
<dbReference type="GeneID" id="62166018"/>
<comment type="similarity">
    <text evidence="2 8">Belongs to the cytochrome P450 family.</text>
</comment>
<organism evidence="9 10">
    <name type="scientific">Colletotrichum karsti</name>
    <dbReference type="NCBI Taxonomy" id="1095194"/>
    <lineage>
        <taxon>Eukaryota</taxon>
        <taxon>Fungi</taxon>
        <taxon>Dikarya</taxon>
        <taxon>Ascomycota</taxon>
        <taxon>Pezizomycotina</taxon>
        <taxon>Sordariomycetes</taxon>
        <taxon>Hypocreomycetidae</taxon>
        <taxon>Glomerellales</taxon>
        <taxon>Glomerellaceae</taxon>
        <taxon>Colletotrichum</taxon>
        <taxon>Colletotrichum boninense species complex</taxon>
    </lineage>
</organism>
<dbReference type="SUPFAM" id="SSF48403">
    <property type="entry name" value="Ankyrin repeat"/>
    <property type="match status" value="1"/>
</dbReference>
<reference evidence="9" key="1">
    <citation type="submission" date="2020-03" db="EMBL/GenBank/DDBJ databases">
        <authorList>
            <person name="He L."/>
        </authorList>
    </citation>
    <scope>NUCLEOTIDE SEQUENCE</scope>
    <source>
        <strain evidence="9">CkLH20</strain>
    </source>
</reference>
<dbReference type="GO" id="GO:0004497">
    <property type="term" value="F:monooxygenase activity"/>
    <property type="evidence" value="ECO:0007669"/>
    <property type="project" value="UniProtKB-KW"/>
</dbReference>
<dbReference type="Pfam" id="PF00023">
    <property type="entry name" value="Ank"/>
    <property type="match status" value="2"/>
</dbReference>
<dbReference type="Gene3D" id="1.10.630.10">
    <property type="entry name" value="Cytochrome P450"/>
    <property type="match status" value="2"/>
</dbReference>
<keyword evidence="4 6" id="KW-0479">Metal-binding</keyword>
<evidence type="ECO:0000256" key="5">
    <source>
        <dbReference type="ARBA" id="ARBA00023004"/>
    </source>
</evidence>
<dbReference type="GO" id="GO:0020037">
    <property type="term" value="F:heme binding"/>
    <property type="evidence" value="ECO:0007669"/>
    <property type="project" value="InterPro"/>
</dbReference>
<dbReference type="SMART" id="SM00248">
    <property type="entry name" value="ANK"/>
    <property type="match status" value="3"/>
</dbReference>
<feature type="repeat" description="ANK" evidence="7">
    <location>
        <begin position="78"/>
        <end position="110"/>
    </location>
</feature>
<dbReference type="AlphaFoldDB" id="A0A9P6HX07"/>